<dbReference type="Pfam" id="PF03551">
    <property type="entry name" value="PadR"/>
    <property type="match status" value="1"/>
</dbReference>
<dbReference type="EMBL" id="JBHSJG010000055">
    <property type="protein sequence ID" value="MFC4989845.1"/>
    <property type="molecule type" value="Genomic_DNA"/>
</dbReference>
<sequence length="99" mass="11239">MAELTGFQRDLLFVLCGMDTPSGSEIMREVEQSQDRSVLHGRLYSNLDELVEAGFVEKGELDGRTNYYSLTEAGYERLRARHEWEGGYLEARSGETDAE</sequence>
<dbReference type="InterPro" id="IPR036388">
    <property type="entry name" value="WH-like_DNA-bd_sf"/>
</dbReference>
<dbReference type="SUPFAM" id="SSF46785">
    <property type="entry name" value="Winged helix' DNA-binding domain"/>
    <property type="match status" value="1"/>
</dbReference>
<evidence type="ECO:0000313" key="3">
    <source>
        <dbReference type="Proteomes" id="UP001595925"/>
    </source>
</evidence>
<reference evidence="2 3" key="1">
    <citation type="journal article" date="2019" name="Int. J. Syst. Evol. Microbiol.">
        <title>The Global Catalogue of Microorganisms (GCM) 10K type strain sequencing project: providing services to taxonomists for standard genome sequencing and annotation.</title>
        <authorList>
            <consortium name="The Broad Institute Genomics Platform"/>
            <consortium name="The Broad Institute Genome Sequencing Center for Infectious Disease"/>
            <person name="Wu L."/>
            <person name="Ma J."/>
        </authorList>
    </citation>
    <scope>NUCLEOTIDE SEQUENCE [LARGE SCALE GENOMIC DNA]</scope>
    <source>
        <strain evidence="2 3">CGMCC 1.15824</strain>
    </source>
</reference>
<gene>
    <name evidence="2" type="ORF">ACFPFO_19185</name>
</gene>
<dbReference type="InterPro" id="IPR005149">
    <property type="entry name" value="Tscrpt_reg_PadR_N"/>
</dbReference>
<keyword evidence="3" id="KW-1185">Reference proteome</keyword>
<dbReference type="InterPro" id="IPR036390">
    <property type="entry name" value="WH_DNA-bd_sf"/>
</dbReference>
<organism evidence="2 3">
    <name type="scientific">Saliphagus infecundisoli</name>
    <dbReference type="NCBI Taxonomy" id="1849069"/>
    <lineage>
        <taxon>Archaea</taxon>
        <taxon>Methanobacteriati</taxon>
        <taxon>Methanobacteriota</taxon>
        <taxon>Stenosarchaea group</taxon>
        <taxon>Halobacteria</taxon>
        <taxon>Halobacteriales</taxon>
        <taxon>Natrialbaceae</taxon>
        <taxon>Saliphagus</taxon>
    </lineage>
</organism>
<name>A0ABD5QJJ8_9EURY</name>
<accession>A0ABD5QJJ8</accession>
<dbReference type="AlphaFoldDB" id="A0ABD5QJJ8"/>
<evidence type="ECO:0000259" key="1">
    <source>
        <dbReference type="Pfam" id="PF03551"/>
    </source>
</evidence>
<dbReference type="RefSeq" id="WP_114578324.1">
    <property type="nucleotide sequence ID" value="NZ_JAIVEF010000008.1"/>
</dbReference>
<proteinExistence type="predicted"/>
<protein>
    <submittedName>
        <fullName evidence="2">PadR family transcriptional regulator</fullName>
    </submittedName>
</protein>
<dbReference type="Gene3D" id="1.10.10.10">
    <property type="entry name" value="Winged helix-like DNA-binding domain superfamily/Winged helix DNA-binding domain"/>
    <property type="match status" value="1"/>
</dbReference>
<comment type="caution">
    <text evidence="2">The sequence shown here is derived from an EMBL/GenBank/DDBJ whole genome shotgun (WGS) entry which is preliminary data.</text>
</comment>
<evidence type="ECO:0000313" key="2">
    <source>
        <dbReference type="EMBL" id="MFC4989845.1"/>
    </source>
</evidence>
<feature type="domain" description="Transcription regulator PadR N-terminal" evidence="1">
    <location>
        <begin position="22"/>
        <end position="79"/>
    </location>
</feature>
<dbReference type="Proteomes" id="UP001595925">
    <property type="component" value="Unassembled WGS sequence"/>
</dbReference>